<dbReference type="SUPFAM" id="SSF69618">
    <property type="entry name" value="HemD-like"/>
    <property type="match status" value="1"/>
</dbReference>
<protein>
    <recommendedName>
        <fullName evidence="7 9">Uroporphyrinogen-III synthase</fullName>
        <ecNumber evidence="3 9">4.2.1.75</ecNumber>
    </recommendedName>
</protein>
<dbReference type="EMBL" id="CP022187">
    <property type="protein sequence ID" value="AWI77834.1"/>
    <property type="molecule type" value="Genomic_DNA"/>
</dbReference>
<accession>A0A2U8GWM7</accession>
<evidence type="ECO:0000256" key="2">
    <source>
        <dbReference type="ARBA" id="ARBA00008133"/>
    </source>
</evidence>
<sequence>MSDALNGRTIVVTRPQEQAESLCRAIEQRGGTALRFPVIGIGPLADRSEIERVAGRLDTFDLAFFVSPNAVRYALDGLLVARDWPASLRVATVGKGSERALAARGFRRVIAPESGFDSESVLALPAFAPAAVRGRRILVLRGDGGRDLLGETLVARGAEVEYLSCYRRFCPDVEPDRLLEPVKRREVDGVLLSSSEGARNLADIVGAAGMVLLSDVPVFASHPRIAAQCRELGFARVIEAGAGDDGALRTIISYFG</sequence>
<dbReference type="GO" id="GO:0004852">
    <property type="term" value="F:uroporphyrinogen-III synthase activity"/>
    <property type="evidence" value="ECO:0007669"/>
    <property type="project" value="UniProtKB-UniRule"/>
</dbReference>
<proteinExistence type="inferred from homology"/>
<evidence type="ECO:0000259" key="10">
    <source>
        <dbReference type="Pfam" id="PF02602"/>
    </source>
</evidence>
<keyword evidence="5 9" id="KW-0627">Porphyrin biosynthesis</keyword>
<dbReference type="EC" id="4.2.1.75" evidence="3 9"/>
<evidence type="ECO:0000256" key="8">
    <source>
        <dbReference type="ARBA" id="ARBA00048617"/>
    </source>
</evidence>
<dbReference type="InterPro" id="IPR003754">
    <property type="entry name" value="4pyrrol_synth_uPrphyn_synth"/>
</dbReference>
<dbReference type="KEGG" id="acom:CEW83_19440"/>
<evidence type="ECO:0000256" key="3">
    <source>
        <dbReference type="ARBA" id="ARBA00013109"/>
    </source>
</evidence>
<dbReference type="InterPro" id="IPR039793">
    <property type="entry name" value="UROS/Hem4"/>
</dbReference>
<dbReference type="GO" id="GO:0006782">
    <property type="term" value="P:protoporphyrinogen IX biosynthetic process"/>
    <property type="evidence" value="ECO:0007669"/>
    <property type="project" value="UniProtKB-UniRule"/>
</dbReference>
<evidence type="ECO:0000313" key="12">
    <source>
        <dbReference type="Proteomes" id="UP000244930"/>
    </source>
</evidence>
<gene>
    <name evidence="11" type="ORF">CEW83_19440</name>
</gene>
<evidence type="ECO:0000256" key="1">
    <source>
        <dbReference type="ARBA" id="ARBA00004772"/>
    </source>
</evidence>
<dbReference type="InterPro" id="IPR036108">
    <property type="entry name" value="4pyrrol_syn_uPrphyn_synt_sf"/>
</dbReference>
<name>A0A2U8GWM7_9RHOO</name>
<dbReference type="UniPathway" id="UPA00251">
    <property type="reaction ID" value="UER00320"/>
</dbReference>
<dbReference type="PANTHER" id="PTHR38042:SF1">
    <property type="entry name" value="UROPORPHYRINOGEN-III SYNTHASE, CHLOROPLASTIC"/>
    <property type="match status" value="1"/>
</dbReference>
<evidence type="ECO:0000256" key="5">
    <source>
        <dbReference type="ARBA" id="ARBA00023244"/>
    </source>
</evidence>
<comment type="catalytic activity">
    <reaction evidence="8 9">
        <text>hydroxymethylbilane = uroporphyrinogen III + H2O</text>
        <dbReference type="Rhea" id="RHEA:18965"/>
        <dbReference type="ChEBI" id="CHEBI:15377"/>
        <dbReference type="ChEBI" id="CHEBI:57308"/>
        <dbReference type="ChEBI" id="CHEBI:57845"/>
        <dbReference type="EC" id="4.2.1.75"/>
    </reaction>
</comment>
<evidence type="ECO:0000313" key="11">
    <source>
        <dbReference type="EMBL" id="AWI77834.1"/>
    </source>
</evidence>
<comment type="pathway">
    <text evidence="1 9">Porphyrin-containing compound metabolism; protoporphyrin-IX biosynthesis; coproporphyrinogen-III from 5-aminolevulinate: step 3/4.</text>
</comment>
<organism evidence="11 12">
    <name type="scientific">Parazoarcus communis</name>
    <dbReference type="NCBI Taxonomy" id="41977"/>
    <lineage>
        <taxon>Bacteria</taxon>
        <taxon>Pseudomonadati</taxon>
        <taxon>Pseudomonadota</taxon>
        <taxon>Betaproteobacteria</taxon>
        <taxon>Rhodocyclales</taxon>
        <taxon>Zoogloeaceae</taxon>
        <taxon>Parazoarcus</taxon>
    </lineage>
</organism>
<keyword evidence="4 9" id="KW-0456">Lyase</keyword>
<dbReference type="PANTHER" id="PTHR38042">
    <property type="entry name" value="UROPORPHYRINOGEN-III SYNTHASE, CHLOROPLASTIC"/>
    <property type="match status" value="1"/>
</dbReference>
<dbReference type="Gene3D" id="3.40.50.10090">
    <property type="match status" value="2"/>
</dbReference>
<evidence type="ECO:0000256" key="4">
    <source>
        <dbReference type="ARBA" id="ARBA00023239"/>
    </source>
</evidence>
<dbReference type="CDD" id="cd06578">
    <property type="entry name" value="HemD"/>
    <property type="match status" value="1"/>
</dbReference>
<feature type="domain" description="Tetrapyrrole biosynthesis uroporphyrinogen III synthase" evidence="10">
    <location>
        <begin position="23"/>
        <end position="240"/>
    </location>
</feature>
<evidence type="ECO:0000256" key="6">
    <source>
        <dbReference type="ARBA" id="ARBA00037589"/>
    </source>
</evidence>
<dbReference type="Pfam" id="PF02602">
    <property type="entry name" value="HEM4"/>
    <property type="match status" value="1"/>
</dbReference>
<evidence type="ECO:0000256" key="7">
    <source>
        <dbReference type="ARBA" id="ARBA00040167"/>
    </source>
</evidence>
<keyword evidence="12" id="KW-1185">Reference proteome</keyword>
<dbReference type="GO" id="GO:0006780">
    <property type="term" value="P:uroporphyrinogen III biosynthetic process"/>
    <property type="evidence" value="ECO:0007669"/>
    <property type="project" value="UniProtKB-UniRule"/>
</dbReference>
<comment type="similarity">
    <text evidence="2 9">Belongs to the uroporphyrinogen-III synthase family.</text>
</comment>
<dbReference type="AlphaFoldDB" id="A0A2U8GWM7"/>
<evidence type="ECO:0000256" key="9">
    <source>
        <dbReference type="RuleBase" id="RU366031"/>
    </source>
</evidence>
<comment type="function">
    <text evidence="6 9">Catalyzes cyclization of the linear tetrapyrrole, hydroxymethylbilane, to the macrocyclic uroporphyrinogen III.</text>
</comment>
<dbReference type="Proteomes" id="UP000244930">
    <property type="component" value="Chromosome"/>
</dbReference>
<reference evidence="11 12" key="1">
    <citation type="submission" date="2017-06" db="EMBL/GenBank/DDBJ databases">
        <title>Azoarcus.</title>
        <authorList>
            <person name="Woo J.-H."/>
            <person name="Kim H.-S."/>
        </authorList>
    </citation>
    <scope>NUCLEOTIDE SEQUENCE [LARGE SCALE GENOMIC DNA]</scope>
    <source>
        <strain evidence="11 12">TSPY31</strain>
    </source>
</reference>